<feature type="region of interest" description="Disordered" evidence="1">
    <location>
        <begin position="106"/>
        <end position="126"/>
    </location>
</feature>
<organism evidence="2 3">
    <name type="scientific">Nostoc parmelioides FACHB-3921</name>
    <dbReference type="NCBI Taxonomy" id="2692909"/>
    <lineage>
        <taxon>Bacteria</taxon>
        <taxon>Bacillati</taxon>
        <taxon>Cyanobacteriota</taxon>
        <taxon>Cyanophyceae</taxon>
        <taxon>Nostocales</taxon>
        <taxon>Nostocaceae</taxon>
        <taxon>Nostoc</taxon>
    </lineage>
</organism>
<proteinExistence type="predicted"/>
<dbReference type="RefSeq" id="WP_190571098.1">
    <property type="nucleotide sequence ID" value="NZ_JACJQL010000063.1"/>
</dbReference>
<sequence length="147" mass="16811">MRQQANNVELPKVKRVKNSWDGKVINYLLNHPSKRSSPELILEALSSYWLVEALEGKVSDEEFRKACCAAAENLLKKLASIQRMSGLNFNTMTSVPSLELPVETTTQSMRSQVFQQQENEDDEEDDWNLNLQPTQEMLAANQILEQQ</sequence>
<evidence type="ECO:0000256" key="1">
    <source>
        <dbReference type="SAM" id="MobiDB-lite"/>
    </source>
</evidence>
<dbReference type="EMBL" id="JACJQL010000063">
    <property type="protein sequence ID" value="MBD2254728.1"/>
    <property type="molecule type" value="Genomic_DNA"/>
</dbReference>
<evidence type="ECO:0000313" key="2">
    <source>
        <dbReference type="EMBL" id="MBD2254728.1"/>
    </source>
</evidence>
<name>A0ABR8BKV9_9NOSO</name>
<dbReference type="Proteomes" id="UP000621307">
    <property type="component" value="Unassembled WGS sequence"/>
</dbReference>
<keyword evidence="3" id="KW-1185">Reference proteome</keyword>
<protein>
    <submittedName>
        <fullName evidence="2">Uncharacterized protein</fullName>
    </submittedName>
</protein>
<gene>
    <name evidence="2" type="ORF">H6G14_26180</name>
</gene>
<accession>A0ABR8BKV9</accession>
<comment type="caution">
    <text evidence="2">The sequence shown here is derived from an EMBL/GenBank/DDBJ whole genome shotgun (WGS) entry which is preliminary data.</text>
</comment>
<reference evidence="2 3" key="1">
    <citation type="journal article" date="2020" name="ISME J.">
        <title>Comparative genomics reveals insights into cyanobacterial evolution and habitat adaptation.</title>
        <authorList>
            <person name="Chen M.Y."/>
            <person name="Teng W.K."/>
            <person name="Zhao L."/>
            <person name="Hu C.X."/>
            <person name="Zhou Y.K."/>
            <person name="Han B.P."/>
            <person name="Song L.R."/>
            <person name="Shu W.S."/>
        </authorList>
    </citation>
    <scope>NUCLEOTIDE SEQUENCE [LARGE SCALE GENOMIC DNA]</scope>
    <source>
        <strain evidence="2 3">FACHB-3921</strain>
    </source>
</reference>
<evidence type="ECO:0000313" key="3">
    <source>
        <dbReference type="Proteomes" id="UP000621307"/>
    </source>
</evidence>